<accession>A0A7R8YT46</accession>
<reference evidence="1 2" key="1">
    <citation type="submission" date="2020-11" db="EMBL/GenBank/DDBJ databases">
        <authorList>
            <person name="Wallbank WR R."/>
            <person name="Pardo Diaz C."/>
            <person name="Kozak K."/>
            <person name="Martin S."/>
            <person name="Jiggins C."/>
            <person name="Moest M."/>
            <person name="Warren A I."/>
            <person name="Generalovic N T."/>
            <person name="Byers J.R.P. K."/>
            <person name="Montejo-Kovacevich G."/>
            <person name="Yen C E."/>
        </authorList>
    </citation>
    <scope>NUCLEOTIDE SEQUENCE [LARGE SCALE GENOMIC DNA]</scope>
</reference>
<protein>
    <submittedName>
        <fullName evidence="1">Uncharacterized protein</fullName>
    </submittedName>
</protein>
<name>A0A7R8YT46_HERIL</name>
<dbReference type="EMBL" id="LR899011">
    <property type="protein sequence ID" value="CAD7084577.1"/>
    <property type="molecule type" value="Genomic_DNA"/>
</dbReference>
<evidence type="ECO:0000313" key="2">
    <source>
        <dbReference type="Proteomes" id="UP000594454"/>
    </source>
</evidence>
<gene>
    <name evidence="1" type="ORF">HERILL_LOCUS7464</name>
</gene>
<keyword evidence="2" id="KW-1185">Reference proteome</keyword>
<dbReference type="AlphaFoldDB" id="A0A7R8YT46"/>
<dbReference type="Proteomes" id="UP000594454">
    <property type="component" value="Chromosome 3"/>
</dbReference>
<proteinExistence type="predicted"/>
<sequence>MREGKVEDERKKVTIPSPPAAVTMQYRIRKTICMKSTLFYINWPVVRYSAKRVVKCISIHGTPTREMRIPPLYNPKKSSNDMHPSATVVNAVQGETYMVGMKFLQYYISAVGEPREGSSLHLRNEALANSSAERNIKEAGSQCTTKWFTEWKPELRIL</sequence>
<organism evidence="1 2">
    <name type="scientific">Hermetia illucens</name>
    <name type="common">Black soldier fly</name>
    <dbReference type="NCBI Taxonomy" id="343691"/>
    <lineage>
        <taxon>Eukaryota</taxon>
        <taxon>Metazoa</taxon>
        <taxon>Ecdysozoa</taxon>
        <taxon>Arthropoda</taxon>
        <taxon>Hexapoda</taxon>
        <taxon>Insecta</taxon>
        <taxon>Pterygota</taxon>
        <taxon>Neoptera</taxon>
        <taxon>Endopterygota</taxon>
        <taxon>Diptera</taxon>
        <taxon>Brachycera</taxon>
        <taxon>Stratiomyomorpha</taxon>
        <taxon>Stratiomyidae</taxon>
        <taxon>Hermetiinae</taxon>
        <taxon>Hermetia</taxon>
    </lineage>
</organism>
<dbReference type="InParanoid" id="A0A7R8YT46"/>
<evidence type="ECO:0000313" key="1">
    <source>
        <dbReference type="EMBL" id="CAD7084577.1"/>
    </source>
</evidence>